<dbReference type="SFLD" id="SFLDG01129">
    <property type="entry name" value="C1.5:_HAD__Beta-PGM__Phosphata"/>
    <property type="match status" value="1"/>
</dbReference>
<dbReference type="SFLD" id="SFLDG01135">
    <property type="entry name" value="C1.5.6:_HAD__Beta-PGM__Phospha"/>
    <property type="match status" value="1"/>
</dbReference>
<dbReference type="SFLD" id="SFLDS00003">
    <property type="entry name" value="Haloacid_Dehalogenase"/>
    <property type="match status" value="1"/>
</dbReference>
<dbReference type="InterPro" id="IPR023214">
    <property type="entry name" value="HAD_sf"/>
</dbReference>
<organism evidence="1 2">
    <name type="scientific">Tumebacillus amylolyticus</name>
    <dbReference type="NCBI Taxonomy" id="2801339"/>
    <lineage>
        <taxon>Bacteria</taxon>
        <taxon>Bacillati</taxon>
        <taxon>Bacillota</taxon>
        <taxon>Bacilli</taxon>
        <taxon>Bacillales</taxon>
        <taxon>Alicyclobacillaceae</taxon>
        <taxon>Tumebacillus</taxon>
    </lineage>
</organism>
<dbReference type="NCBIfam" id="TIGR01509">
    <property type="entry name" value="HAD-SF-IA-v3"/>
    <property type="match status" value="1"/>
</dbReference>
<dbReference type="CDD" id="cd16423">
    <property type="entry name" value="HAD_BPGM-like"/>
    <property type="match status" value="1"/>
</dbReference>
<proteinExistence type="predicted"/>
<sequence length="224" mass="25129">MIQAVVFDCDGLIIDTETPWYNVMAELFEERGVSLPLDVYARVLGTSNAAFDLFAYLEEVSGKPVDREAARSRMRTRHALLMQEEKVRPGVEDYLRQAKEMGLRIGLASSSQREWVEKHLRNHGLFDYFEVIRTSDDVERVKPDPELYLSALEFLGVAPEHAVAFEDSPNGTRAAKAAGMYCVTVPNSLTEQLPFDEYDLQIPSMAALPLQDVLAKLTATKTNA</sequence>
<accession>A0ABS1JDJ1</accession>
<name>A0ABS1JDJ1_9BACL</name>
<dbReference type="PANTHER" id="PTHR18901:SF38">
    <property type="entry name" value="PSEUDOURIDINE-5'-PHOSPHATASE"/>
    <property type="match status" value="1"/>
</dbReference>
<keyword evidence="2" id="KW-1185">Reference proteome</keyword>
<evidence type="ECO:0000313" key="2">
    <source>
        <dbReference type="Proteomes" id="UP000602284"/>
    </source>
</evidence>
<dbReference type="PANTHER" id="PTHR18901">
    <property type="entry name" value="2-DEOXYGLUCOSE-6-PHOSPHATE PHOSPHATASE 2"/>
    <property type="match status" value="1"/>
</dbReference>
<dbReference type="Proteomes" id="UP000602284">
    <property type="component" value="Unassembled WGS sequence"/>
</dbReference>
<dbReference type="Gene3D" id="1.10.150.240">
    <property type="entry name" value="Putative phosphatase, domain 2"/>
    <property type="match status" value="1"/>
</dbReference>
<dbReference type="Pfam" id="PF13419">
    <property type="entry name" value="HAD_2"/>
    <property type="match status" value="1"/>
</dbReference>
<dbReference type="InterPro" id="IPR006439">
    <property type="entry name" value="HAD-SF_hydro_IA"/>
</dbReference>
<comment type="caution">
    <text evidence="1">The sequence shown here is derived from an EMBL/GenBank/DDBJ whole genome shotgun (WGS) entry which is preliminary data.</text>
</comment>
<dbReference type="InterPro" id="IPR023198">
    <property type="entry name" value="PGP-like_dom2"/>
</dbReference>
<dbReference type="Gene3D" id="3.40.50.1000">
    <property type="entry name" value="HAD superfamily/HAD-like"/>
    <property type="match status" value="1"/>
</dbReference>
<dbReference type="InterPro" id="IPR041492">
    <property type="entry name" value="HAD_2"/>
</dbReference>
<dbReference type="PRINTS" id="PR00413">
    <property type="entry name" value="HADHALOGNASE"/>
</dbReference>
<dbReference type="RefSeq" id="WP_201637111.1">
    <property type="nucleotide sequence ID" value="NZ_JAEQNB010000005.1"/>
</dbReference>
<protein>
    <submittedName>
        <fullName evidence="1">HAD family hydrolase</fullName>
    </submittedName>
</protein>
<evidence type="ECO:0000313" key="1">
    <source>
        <dbReference type="EMBL" id="MBL0388304.1"/>
    </source>
</evidence>
<gene>
    <name evidence="1" type="ORF">JJB07_16995</name>
</gene>
<dbReference type="GO" id="GO:0016787">
    <property type="term" value="F:hydrolase activity"/>
    <property type="evidence" value="ECO:0007669"/>
    <property type="project" value="UniProtKB-KW"/>
</dbReference>
<dbReference type="EMBL" id="JAEQNB010000005">
    <property type="protein sequence ID" value="MBL0388304.1"/>
    <property type="molecule type" value="Genomic_DNA"/>
</dbReference>
<reference evidence="1 2" key="1">
    <citation type="submission" date="2021-01" db="EMBL/GenBank/DDBJ databases">
        <title>Tumebacillus sp. strain ITR2 16S ribosomal RNA gene Genome sequencing and assembly.</title>
        <authorList>
            <person name="Kang M."/>
        </authorList>
    </citation>
    <scope>NUCLEOTIDE SEQUENCE [LARGE SCALE GENOMIC DNA]</scope>
    <source>
        <strain evidence="1 2">ITR2</strain>
    </source>
</reference>
<dbReference type="NCBIfam" id="TIGR01549">
    <property type="entry name" value="HAD-SF-IA-v1"/>
    <property type="match status" value="1"/>
</dbReference>
<dbReference type="InterPro" id="IPR036412">
    <property type="entry name" value="HAD-like_sf"/>
</dbReference>
<keyword evidence="1" id="KW-0378">Hydrolase</keyword>
<dbReference type="SUPFAM" id="SSF56784">
    <property type="entry name" value="HAD-like"/>
    <property type="match status" value="1"/>
</dbReference>